<protein>
    <submittedName>
        <fullName evidence="1">Uncharacterized protein</fullName>
    </submittedName>
</protein>
<organism evidence="1 2">
    <name type="scientific">Candidatus Kaiserbacteria bacterium RIFCSPLOWO2_01_FULL_54_13</name>
    <dbReference type="NCBI Taxonomy" id="1798512"/>
    <lineage>
        <taxon>Bacteria</taxon>
        <taxon>Candidatus Kaiseribacteriota</taxon>
    </lineage>
</organism>
<dbReference type="AlphaFoldDB" id="A0A1F6F3F8"/>
<name>A0A1F6F3F8_9BACT</name>
<reference evidence="1 2" key="1">
    <citation type="journal article" date="2016" name="Nat. Commun.">
        <title>Thousands of microbial genomes shed light on interconnected biogeochemical processes in an aquifer system.</title>
        <authorList>
            <person name="Anantharaman K."/>
            <person name="Brown C.T."/>
            <person name="Hug L.A."/>
            <person name="Sharon I."/>
            <person name="Castelle C.J."/>
            <person name="Probst A.J."/>
            <person name="Thomas B.C."/>
            <person name="Singh A."/>
            <person name="Wilkins M.J."/>
            <person name="Karaoz U."/>
            <person name="Brodie E.L."/>
            <person name="Williams K.H."/>
            <person name="Hubbard S.S."/>
            <person name="Banfield J.F."/>
        </authorList>
    </citation>
    <scope>NUCLEOTIDE SEQUENCE [LARGE SCALE GENOMIC DNA]</scope>
</reference>
<evidence type="ECO:0000313" key="1">
    <source>
        <dbReference type="EMBL" id="OGG80407.1"/>
    </source>
</evidence>
<accession>A0A1F6F3F8</accession>
<comment type="caution">
    <text evidence="1">The sequence shown here is derived from an EMBL/GenBank/DDBJ whole genome shotgun (WGS) entry which is preliminary data.</text>
</comment>
<sequence length="126" mass="13787">MSDVRDRDVAIVGKLQNALQEHADTRALAAFLGVYCQYHLGSPRISAADFLIAGNFKHGRSAAITLKSAEANGYVTKTKADDPSKTTWEPTDKLIKLVQAIVDIEAPAWEQAERTRKLFAEARSAS</sequence>
<proteinExistence type="predicted"/>
<dbReference type="STRING" id="1798512.A3A39_02520"/>
<dbReference type="EMBL" id="MFLZ01000008">
    <property type="protein sequence ID" value="OGG80407.1"/>
    <property type="molecule type" value="Genomic_DNA"/>
</dbReference>
<gene>
    <name evidence="1" type="ORF">A3A39_02520</name>
</gene>
<dbReference type="Proteomes" id="UP000177372">
    <property type="component" value="Unassembled WGS sequence"/>
</dbReference>
<evidence type="ECO:0000313" key="2">
    <source>
        <dbReference type="Proteomes" id="UP000177372"/>
    </source>
</evidence>